<sequence length="523" mass="55619">MNLPYIRAASKTSGMLTAFGGLNTLPSAGEGEFSQMTNLSARAYPFLQTRAPRNLERALQSPGGATGAGDDLIWADGTILYKNGVQIATVAAGEKQFARMGALLLVWPDKISVNLESGEVRALEHTYAASGSVSVSQSNLAGEASDTATFLKIAASGIGSGFSAWDGVEIAGLSNEALNGSYVLYAVEEDFLIVPGVLEEPLSQTGSLTVARTCPDMDFLAVHQNRLWGCSSENHEIYASKLGDPANFHVYAGIASDSYAATVGTAGDFTGAAAVNDTVVFFQEGGVTKVLGTKPANYQITFTPTSGVMRGSEKSLCLVDGTLFYLSPSGVCAYDGALAEKVSYKLDGWRLKNGVAGAADGRYLLSCQDEDGGAHLLVYDVASGLWHREDGLRAHSFANAGNVLYIFTADALYQANSGTEIFEWECVTGRMPLHPPGHKYVSRLVAQVELARGAHIEIAVRYEDSGPWRTVTVSRGARVVVANLPQTRAAFMRVRLRGRGGCTLESLARGVQSGTELLPWRRS</sequence>
<evidence type="ECO:0000313" key="1">
    <source>
        <dbReference type="EMBL" id="HIV28460.1"/>
    </source>
</evidence>
<name>A0A9D1P9N3_9FIRM</name>
<gene>
    <name evidence="1" type="ORF">IAA64_10835</name>
</gene>
<dbReference type="EMBL" id="DVOT01000196">
    <property type="protein sequence ID" value="HIV28460.1"/>
    <property type="molecule type" value="Genomic_DNA"/>
</dbReference>
<accession>A0A9D1P9N3</accession>
<comment type="caution">
    <text evidence="1">The sequence shown here is derived from an EMBL/GenBank/DDBJ whole genome shotgun (WGS) entry which is preliminary data.</text>
</comment>
<dbReference type="Proteomes" id="UP000886884">
    <property type="component" value="Unassembled WGS sequence"/>
</dbReference>
<evidence type="ECO:0000313" key="2">
    <source>
        <dbReference type="Proteomes" id="UP000886884"/>
    </source>
</evidence>
<reference evidence="1" key="1">
    <citation type="submission" date="2020-10" db="EMBL/GenBank/DDBJ databases">
        <authorList>
            <person name="Gilroy R."/>
        </authorList>
    </citation>
    <scope>NUCLEOTIDE SEQUENCE</scope>
    <source>
        <strain evidence="1">CHK183-6373</strain>
    </source>
</reference>
<organism evidence="1 2">
    <name type="scientific">Candidatus Ornithocaccomicrobium faecavium</name>
    <dbReference type="NCBI Taxonomy" id="2840890"/>
    <lineage>
        <taxon>Bacteria</taxon>
        <taxon>Bacillati</taxon>
        <taxon>Bacillota</taxon>
        <taxon>Clostridia</taxon>
        <taxon>Candidatus Ornithocaccomicrobium</taxon>
    </lineage>
</organism>
<reference evidence="1" key="2">
    <citation type="journal article" date="2021" name="PeerJ">
        <title>Extensive microbial diversity within the chicken gut microbiome revealed by metagenomics and culture.</title>
        <authorList>
            <person name="Gilroy R."/>
            <person name="Ravi A."/>
            <person name="Getino M."/>
            <person name="Pursley I."/>
            <person name="Horton D.L."/>
            <person name="Alikhan N.F."/>
            <person name="Baker D."/>
            <person name="Gharbi K."/>
            <person name="Hall N."/>
            <person name="Watson M."/>
            <person name="Adriaenssens E.M."/>
            <person name="Foster-Nyarko E."/>
            <person name="Jarju S."/>
            <person name="Secka A."/>
            <person name="Antonio M."/>
            <person name="Oren A."/>
            <person name="Chaudhuri R.R."/>
            <person name="La Ragione R."/>
            <person name="Hildebrand F."/>
            <person name="Pallen M.J."/>
        </authorList>
    </citation>
    <scope>NUCLEOTIDE SEQUENCE</scope>
    <source>
        <strain evidence="1">CHK183-6373</strain>
    </source>
</reference>
<proteinExistence type="predicted"/>
<dbReference type="AlphaFoldDB" id="A0A9D1P9N3"/>
<protein>
    <submittedName>
        <fullName evidence="1">Uncharacterized protein</fullName>
    </submittedName>
</protein>